<sequence length="336" mass="34854">MTCKMMAAVLAAALPFAASAQSSVAVYGQVDAAIAHEDADAPGVASRTAIHAGQASSRIGFRGTEDLGGGMKALFNVEAGFGIDTGMGDSALFGRRAVVGLEGNFGMLTIGREYTPIDNISGATHILGQGFYGSNLNAFANGRMTRRISNSVNYKSRPMAGLKFSAAIGLGETPTGPSQDLKTVSVEYQQGKLFAGIGYATYDRLASGSDREMIFGAAYGFGALEFKGNYMVGDQTGPNNRYTQANLGAAMAFGPGKLFGNLQQSKLQNGARGNGYAVSYSHSLSKRTNVYASYGTTVNNERAAFSLSAAGSTITPPASALGADPVAYAVGMRHTF</sequence>
<dbReference type="InterPro" id="IPR033900">
    <property type="entry name" value="Gram_neg_porin_domain"/>
</dbReference>
<evidence type="ECO:0000256" key="3">
    <source>
        <dbReference type="ARBA" id="ARBA00022448"/>
    </source>
</evidence>
<evidence type="ECO:0000256" key="4">
    <source>
        <dbReference type="ARBA" id="ARBA00022452"/>
    </source>
</evidence>
<dbReference type="InterPro" id="IPR050298">
    <property type="entry name" value="Gram-neg_bact_OMP"/>
</dbReference>
<dbReference type="CDD" id="cd00342">
    <property type="entry name" value="gram_neg_porins"/>
    <property type="match status" value="1"/>
</dbReference>
<feature type="domain" description="Porin" evidence="12">
    <location>
        <begin position="7"/>
        <end position="300"/>
    </location>
</feature>
<feature type="signal peptide" evidence="11">
    <location>
        <begin position="1"/>
        <end position="20"/>
    </location>
</feature>
<keyword evidence="9" id="KW-0472">Membrane</keyword>
<protein>
    <submittedName>
        <fullName evidence="13">Porin</fullName>
    </submittedName>
</protein>
<evidence type="ECO:0000259" key="12">
    <source>
        <dbReference type="Pfam" id="PF13609"/>
    </source>
</evidence>
<keyword evidence="4" id="KW-1134">Transmembrane beta strand</keyword>
<evidence type="ECO:0000256" key="6">
    <source>
        <dbReference type="ARBA" id="ARBA00022729"/>
    </source>
</evidence>
<dbReference type="Pfam" id="PF13609">
    <property type="entry name" value="Porin_4"/>
    <property type="match status" value="1"/>
</dbReference>
<dbReference type="EMBL" id="JAJHPV010000012">
    <property type="protein sequence ID" value="MCC6071010.1"/>
    <property type="molecule type" value="Genomic_DNA"/>
</dbReference>
<keyword evidence="7" id="KW-0406">Ion transport</keyword>
<evidence type="ECO:0000313" key="14">
    <source>
        <dbReference type="Proteomes" id="UP001198701"/>
    </source>
</evidence>
<dbReference type="PANTHER" id="PTHR34501:SF9">
    <property type="entry name" value="MAJOR OUTER MEMBRANE PROTEIN P.IA"/>
    <property type="match status" value="1"/>
</dbReference>
<gene>
    <name evidence="13" type="ORF">LMJ30_08585</name>
</gene>
<dbReference type="SUPFAM" id="SSF56935">
    <property type="entry name" value="Porins"/>
    <property type="match status" value="1"/>
</dbReference>
<dbReference type="InterPro" id="IPR023614">
    <property type="entry name" value="Porin_dom_sf"/>
</dbReference>
<evidence type="ECO:0000256" key="2">
    <source>
        <dbReference type="ARBA" id="ARBA00011233"/>
    </source>
</evidence>
<reference evidence="13 14" key="1">
    <citation type="submission" date="2021-11" db="EMBL/GenBank/DDBJ databases">
        <authorList>
            <person name="Huq M.A."/>
        </authorList>
    </citation>
    <scope>NUCLEOTIDE SEQUENCE [LARGE SCALE GENOMIC DNA]</scope>
    <source>
        <strain evidence="13 14">MAHUQ-52</strain>
    </source>
</reference>
<keyword evidence="10" id="KW-0998">Cell outer membrane</keyword>
<feature type="chain" id="PRO_5045758360" evidence="11">
    <location>
        <begin position="21"/>
        <end position="336"/>
    </location>
</feature>
<comment type="subcellular location">
    <subcellularLocation>
        <location evidence="1">Cell outer membrane</location>
        <topology evidence="1">Multi-pass membrane protein</topology>
    </subcellularLocation>
</comment>
<proteinExistence type="predicted"/>
<comment type="subunit">
    <text evidence="2">Homotrimer.</text>
</comment>
<dbReference type="InterPro" id="IPR002299">
    <property type="entry name" value="Porin_Neis"/>
</dbReference>
<evidence type="ECO:0000256" key="10">
    <source>
        <dbReference type="ARBA" id="ARBA00023237"/>
    </source>
</evidence>
<evidence type="ECO:0000256" key="8">
    <source>
        <dbReference type="ARBA" id="ARBA00023114"/>
    </source>
</evidence>
<evidence type="ECO:0000256" key="5">
    <source>
        <dbReference type="ARBA" id="ARBA00022692"/>
    </source>
</evidence>
<keyword evidence="3" id="KW-0813">Transport</keyword>
<evidence type="ECO:0000256" key="1">
    <source>
        <dbReference type="ARBA" id="ARBA00004571"/>
    </source>
</evidence>
<evidence type="ECO:0000256" key="9">
    <source>
        <dbReference type="ARBA" id="ARBA00023136"/>
    </source>
</evidence>
<dbReference type="PANTHER" id="PTHR34501">
    <property type="entry name" value="PROTEIN YDDL-RELATED"/>
    <property type="match status" value="1"/>
</dbReference>
<keyword evidence="6 11" id="KW-0732">Signal</keyword>
<name>A0ABS8IRH9_9BURK</name>
<dbReference type="PRINTS" id="PR00184">
    <property type="entry name" value="NEISSPPORIN"/>
</dbReference>
<organism evidence="13 14">
    <name type="scientific">Massilia agrisoli</name>
    <dbReference type="NCBI Taxonomy" id="2892444"/>
    <lineage>
        <taxon>Bacteria</taxon>
        <taxon>Pseudomonadati</taxon>
        <taxon>Pseudomonadota</taxon>
        <taxon>Betaproteobacteria</taxon>
        <taxon>Burkholderiales</taxon>
        <taxon>Oxalobacteraceae</taxon>
        <taxon>Telluria group</taxon>
        <taxon>Massilia</taxon>
    </lineage>
</organism>
<evidence type="ECO:0000256" key="7">
    <source>
        <dbReference type="ARBA" id="ARBA00023065"/>
    </source>
</evidence>
<evidence type="ECO:0000313" key="13">
    <source>
        <dbReference type="EMBL" id="MCC6071010.1"/>
    </source>
</evidence>
<dbReference type="Gene3D" id="2.40.160.10">
    <property type="entry name" value="Porin"/>
    <property type="match status" value="1"/>
</dbReference>
<dbReference type="Proteomes" id="UP001198701">
    <property type="component" value="Unassembled WGS sequence"/>
</dbReference>
<keyword evidence="14" id="KW-1185">Reference proteome</keyword>
<keyword evidence="5" id="KW-0812">Transmembrane</keyword>
<evidence type="ECO:0000256" key="11">
    <source>
        <dbReference type="SAM" id="SignalP"/>
    </source>
</evidence>
<accession>A0ABS8IRH9</accession>
<comment type="caution">
    <text evidence="13">The sequence shown here is derived from an EMBL/GenBank/DDBJ whole genome shotgun (WGS) entry which is preliminary data.</text>
</comment>
<dbReference type="RefSeq" id="WP_229431928.1">
    <property type="nucleotide sequence ID" value="NZ_JAJHPV010000012.1"/>
</dbReference>
<keyword evidence="8" id="KW-0626">Porin</keyword>
<dbReference type="InterPro" id="IPR001702">
    <property type="entry name" value="Porin_Gram-ve"/>
</dbReference>
<dbReference type="PRINTS" id="PR00182">
    <property type="entry name" value="ECOLNEIPORIN"/>
</dbReference>